<name>A0A066Z1F5_9ACTN</name>
<dbReference type="InterPro" id="IPR003593">
    <property type="entry name" value="AAA+_ATPase"/>
</dbReference>
<evidence type="ECO:0000313" key="4">
    <source>
        <dbReference type="Proteomes" id="UP000027178"/>
    </source>
</evidence>
<sequence length="390" mass="41631">MAAGGEVPDGKVPGGEMPGSRVLGVDAGGPQRRTMQRPPAEVRHAEELAALRDADRDPRPPGWQLSLRAARRFVVGDERAGISRKFVGNAALVERALVTLATDRGLMLVGEPGTAKSLLSELIAAAVSGTSTLTVQGGAATTEDQIKYGWNYALLVSEGPSPRSLVPAPMLRGMADGRVVRFEEITRCPLEVQDCLLSLLSERVLAIPELDGPDGMVFARAGFNVIGTANTRDRGVNEMSAALKRRFNFETVFPIGDLETEVALVEAESAALLRRSGVEPAPDRDLLEVLVGTFRELRAGADGAAGGRSSAVLSTAEAVSVAHAVGVRGWFLRGEPGSAEDLVTCLAGTAAKDSPEDLARLRRFLEQQAGRRRGERWRELYAARHLLADR</sequence>
<protein>
    <recommendedName>
        <fullName evidence="2">AAA+ ATPase domain-containing protein</fullName>
    </recommendedName>
</protein>
<feature type="domain" description="AAA+ ATPase" evidence="2">
    <location>
        <begin position="102"/>
        <end position="257"/>
    </location>
</feature>
<reference evidence="3 4" key="1">
    <citation type="submission" date="2014-05" db="EMBL/GenBank/DDBJ databases">
        <title>Draft Genome Sequence of Kitasatospora cheerisanensis KCTC 2395.</title>
        <authorList>
            <person name="Nam D.H."/>
        </authorList>
    </citation>
    <scope>NUCLEOTIDE SEQUENCE [LARGE SCALE GENOMIC DNA]</scope>
    <source>
        <strain evidence="3 4">KCTC 2395</strain>
    </source>
</reference>
<dbReference type="PANTHER" id="PTHR42759:SF1">
    <property type="entry name" value="MAGNESIUM-CHELATASE SUBUNIT CHLD"/>
    <property type="match status" value="1"/>
</dbReference>
<dbReference type="GO" id="GO:0016887">
    <property type="term" value="F:ATP hydrolysis activity"/>
    <property type="evidence" value="ECO:0007669"/>
    <property type="project" value="InterPro"/>
</dbReference>
<organism evidence="3 4">
    <name type="scientific">Kitasatospora cheerisanensis KCTC 2395</name>
    <dbReference type="NCBI Taxonomy" id="1348663"/>
    <lineage>
        <taxon>Bacteria</taxon>
        <taxon>Bacillati</taxon>
        <taxon>Actinomycetota</taxon>
        <taxon>Actinomycetes</taxon>
        <taxon>Kitasatosporales</taxon>
        <taxon>Streptomycetaceae</taxon>
        <taxon>Kitasatospora</taxon>
    </lineage>
</organism>
<evidence type="ECO:0000256" key="1">
    <source>
        <dbReference type="SAM" id="MobiDB-lite"/>
    </source>
</evidence>
<dbReference type="InterPro" id="IPR027417">
    <property type="entry name" value="P-loop_NTPase"/>
</dbReference>
<evidence type="ECO:0000259" key="2">
    <source>
        <dbReference type="SMART" id="SM00382"/>
    </source>
</evidence>
<dbReference type="SUPFAM" id="SSF52540">
    <property type="entry name" value="P-loop containing nucleoside triphosphate hydrolases"/>
    <property type="match status" value="1"/>
</dbReference>
<dbReference type="PATRIC" id="fig|1348663.4.peg.908"/>
<dbReference type="Proteomes" id="UP000027178">
    <property type="component" value="Unassembled WGS sequence"/>
</dbReference>
<dbReference type="Gene3D" id="3.40.50.300">
    <property type="entry name" value="P-loop containing nucleotide triphosphate hydrolases"/>
    <property type="match status" value="1"/>
</dbReference>
<evidence type="ECO:0000313" key="3">
    <source>
        <dbReference type="EMBL" id="KDN87327.1"/>
    </source>
</evidence>
<gene>
    <name evidence="3" type="ORF">KCH_09540</name>
</gene>
<dbReference type="GO" id="GO:0005524">
    <property type="term" value="F:ATP binding"/>
    <property type="evidence" value="ECO:0007669"/>
    <property type="project" value="InterPro"/>
</dbReference>
<dbReference type="Pfam" id="PF07728">
    <property type="entry name" value="AAA_5"/>
    <property type="match status" value="1"/>
</dbReference>
<accession>A0A066Z1F5</accession>
<proteinExistence type="predicted"/>
<feature type="region of interest" description="Disordered" evidence="1">
    <location>
        <begin position="1"/>
        <end position="42"/>
    </location>
</feature>
<dbReference type="HOGENOM" id="CLU_065561_0_0_11"/>
<dbReference type="AlphaFoldDB" id="A0A066Z1F5"/>
<dbReference type="InterPro" id="IPR011704">
    <property type="entry name" value="ATPase_dyneun-rel_AAA"/>
</dbReference>
<dbReference type="SMART" id="SM00382">
    <property type="entry name" value="AAA"/>
    <property type="match status" value="1"/>
</dbReference>
<dbReference type="PANTHER" id="PTHR42759">
    <property type="entry name" value="MOXR FAMILY PROTEIN"/>
    <property type="match status" value="1"/>
</dbReference>
<dbReference type="eggNOG" id="COG0714">
    <property type="taxonomic scope" value="Bacteria"/>
</dbReference>
<dbReference type="InterPro" id="IPR050764">
    <property type="entry name" value="CbbQ/NirQ/NorQ/GpvN"/>
</dbReference>
<keyword evidence="4" id="KW-1185">Reference proteome</keyword>
<dbReference type="EMBL" id="JNBY01000041">
    <property type="protein sequence ID" value="KDN87327.1"/>
    <property type="molecule type" value="Genomic_DNA"/>
</dbReference>
<comment type="caution">
    <text evidence="3">The sequence shown here is derived from an EMBL/GenBank/DDBJ whole genome shotgun (WGS) entry which is preliminary data.</text>
</comment>